<dbReference type="PANTHER" id="PTHR31204:SF1">
    <property type="entry name" value="SIGMA INTRACELLULAR RECEPTOR 2"/>
    <property type="match status" value="1"/>
</dbReference>
<evidence type="ECO:0000256" key="6">
    <source>
        <dbReference type="ARBA" id="ARBA00022989"/>
    </source>
</evidence>
<sequence length="181" mass="20731">MAGFQRARDFFYAFFFMCHLITSLGFDAQVLFDRRIFPDVLRDTMDSYISAYKDPIVGIGPGWLKAILYFEIIFQVPFLVFGVFGALSGAPWMRIPSIVYGTSLMTMMIPMLGFVLLDDFRLAKTGPASLDERLRLAGIYGYFLLGGTTILVDNLFFRRASTESFMWRKTMKKNTTSKKVR</sequence>
<evidence type="ECO:0000313" key="12">
    <source>
        <dbReference type="Proteomes" id="UP000186922"/>
    </source>
</evidence>
<evidence type="ECO:0000256" key="7">
    <source>
        <dbReference type="ARBA" id="ARBA00023136"/>
    </source>
</evidence>
<dbReference type="PROSITE" id="PS51751">
    <property type="entry name" value="EXPERA"/>
    <property type="match status" value="1"/>
</dbReference>
<dbReference type="InterPro" id="IPR016964">
    <property type="entry name" value="Sigma2_recept"/>
</dbReference>
<evidence type="ECO:0000313" key="11">
    <source>
        <dbReference type="EMBL" id="GAV04104.1"/>
    </source>
</evidence>
<feature type="transmembrane region" description="Helical" evidence="9">
    <location>
        <begin position="137"/>
        <end position="157"/>
    </location>
</feature>
<name>A0A1D1VYM8_RAMVA</name>
<keyword evidence="6 9" id="KW-1133">Transmembrane helix</keyword>
<keyword evidence="7 9" id="KW-0472">Membrane</keyword>
<gene>
    <name evidence="11" type="primary">RvY_14433</name>
    <name evidence="11" type="synonym">RvY_14433.1</name>
    <name evidence="11" type="ORF">RvY_14433-1</name>
</gene>
<evidence type="ECO:0000256" key="5">
    <source>
        <dbReference type="ARBA" id="ARBA00022824"/>
    </source>
</evidence>
<evidence type="ECO:0000256" key="3">
    <source>
        <dbReference type="ARBA" id="ARBA00018102"/>
    </source>
</evidence>
<dbReference type="Proteomes" id="UP000186922">
    <property type="component" value="Unassembled WGS sequence"/>
</dbReference>
<evidence type="ECO:0000256" key="9">
    <source>
        <dbReference type="PIRNR" id="PIRNR031032"/>
    </source>
</evidence>
<dbReference type="GO" id="GO:0005789">
    <property type="term" value="C:endoplasmic reticulum membrane"/>
    <property type="evidence" value="ECO:0007669"/>
    <property type="project" value="UniProtKB-SubCell"/>
</dbReference>
<reference evidence="11 12" key="1">
    <citation type="journal article" date="2016" name="Nat. Commun.">
        <title>Extremotolerant tardigrade genome and improved radiotolerance of human cultured cells by tardigrade-unique protein.</title>
        <authorList>
            <person name="Hashimoto T."/>
            <person name="Horikawa D.D."/>
            <person name="Saito Y."/>
            <person name="Kuwahara H."/>
            <person name="Kozuka-Hata H."/>
            <person name="Shin-I T."/>
            <person name="Minakuchi Y."/>
            <person name="Ohishi K."/>
            <person name="Motoyama A."/>
            <person name="Aizu T."/>
            <person name="Enomoto A."/>
            <person name="Kondo K."/>
            <person name="Tanaka S."/>
            <person name="Hara Y."/>
            <person name="Koshikawa S."/>
            <person name="Sagara H."/>
            <person name="Miura T."/>
            <person name="Yokobori S."/>
            <person name="Miyagawa K."/>
            <person name="Suzuki Y."/>
            <person name="Kubo T."/>
            <person name="Oyama M."/>
            <person name="Kohara Y."/>
            <person name="Fujiyama A."/>
            <person name="Arakawa K."/>
            <person name="Katayama T."/>
            <person name="Toyoda A."/>
            <person name="Kunieda T."/>
        </authorList>
    </citation>
    <scope>NUCLEOTIDE SEQUENCE [LARGE SCALE GENOMIC DNA]</scope>
    <source>
        <strain evidence="11 12">YOKOZUNA-1</strain>
    </source>
</reference>
<comment type="caution">
    <text evidence="11">The sequence shown here is derived from an EMBL/GenBank/DDBJ whole genome shotgun (WGS) entry which is preliminary data.</text>
</comment>
<dbReference type="InterPro" id="IPR033118">
    <property type="entry name" value="EXPERA"/>
</dbReference>
<dbReference type="PANTHER" id="PTHR31204">
    <property type="entry name" value="SIGMA INTRACELLULAR RECEPTOR 2"/>
    <property type="match status" value="1"/>
</dbReference>
<dbReference type="Pfam" id="PF05241">
    <property type="entry name" value="EBP"/>
    <property type="match status" value="1"/>
</dbReference>
<evidence type="ECO:0000256" key="8">
    <source>
        <dbReference type="ARBA" id="ARBA00031073"/>
    </source>
</evidence>
<evidence type="ECO:0000256" key="1">
    <source>
        <dbReference type="ARBA" id="ARBA00004477"/>
    </source>
</evidence>
<feature type="transmembrane region" description="Helical" evidence="9">
    <location>
        <begin position="12"/>
        <end position="32"/>
    </location>
</feature>
<dbReference type="InterPro" id="IPR051987">
    <property type="entry name" value="Sigma-2_receptor-like"/>
</dbReference>
<dbReference type="AlphaFoldDB" id="A0A1D1VYM8"/>
<feature type="transmembrane region" description="Helical" evidence="9">
    <location>
        <begin position="66"/>
        <end position="86"/>
    </location>
</feature>
<feature type="transmembrane region" description="Helical" evidence="9">
    <location>
        <begin position="98"/>
        <end position="117"/>
    </location>
</feature>
<proteinExistence type="inferred from homology"/>
<dbReference type="STRING" id="947166.A0A1D1VYM8"/>
<evidence type="ECO:0000256" key="2">
    <source>
        <dbReference type="ARBA" id="ARBA00009096"/>
    </source>
</evidence>
<keyword evidence="5" id="KW-0256">Endoplasmic reticulum</keyword>
<protein>
    <recommendedName>
        <fullName evidence="3">Sigma intracellular receptor 2</fullName>
    </recommendedName>
    <alternativeName>
        <fullName evidence="8">Transmembrane protein 97</fullName>
    </alternativeName>
</protein>
<dbReference type="EMBL" id="BDGG01000010">
    <property type="protein sequence ID" value="GAV04104.1"/>
    <property type="molecule type" value="Genomic_DNA"/>
</dbReference>
<keyword evidence="4 9" id="KW-0812">Transmembrane</keyword>
<evidence type="ECO:0000256" key="4">
    <source>
        <dbReference type="ARBA" id="ARBA00022692"/>
    </source>
</evidence>
<dbReference type="OrthoDB" id="433124at2759"/>
<feature type="domain" description="EXPERA" evidence="10">
    <location>
        <begin position="8"/>
        <end position="151"/>
    </location>
</feature>
<evidence type="ECO:0000259" key="10">
    <source>
        <dbReference type="PROSITE" id="PS51751"/>
    </source>
</evidence>
<accession>A0A1D1VYM8</accession>
<dbReference type="PIRSF" id="PIRSF031032">
    <property type="entry name" value="TMP_97_prd"/>
    <property type="match status" value="1"/>
</dbReference>
<comment type="subcellular location">
    <subcellularLocation>
        <location evidence="1">Endoplasmic reticulum membrane</location>
        <topology evidence="1">Multi-pass membrane protein</topology>
    </subcellularLocation>
</comment>
<comment type="similarity">
    <text evidence="2">Belongs to the TMEM97/sigma-2 receptor family.</text>
</comment>
<keyword evidence="12" id="KW-1185">Reference proteome</keyword>
<organism evidence="11 12">
    <name type="scientific">Ramazzottius varieornatus</name>
    <name type="common">Water bear</name>
    <name type="synonym">Tardigrade</name>
    <dbReference type="NCBI Taxonomy" id="947166"/>
    <lineage>
        <taxon>Eukaryota</taxon>
        <taxon>Metazoa</taxon>
        <taxon>Ecdysozoa</taxon>
        <taxon>Tardigrada</taxon>
        <taxon>Eutardigrada</taxon>
        <taxon>Parachela</taxon>
        <taxon>Hypsibioidea</taxon>
        <taxon>Ramazzottiidae</taxon>
        <taxon>Ramazzottius</taxon>
    </lineage>
</organism>